<evidence type="ECO:0000256" key="1">
    <source>
        <dbReference type="ARBA" id="ARBA00007374"/>
    </source>
</evidence>
<dbReference type="GO" id="GO:0000824">
    <property type="term" value="F:inositol-1,4,5,6-tetrakisphosphate 3-kinase activity"/>
    <property type="evidence" value="ECO:0007669"/>
    <property type="project" value="TreeGrafter"/>
</dbReference>
<evidence type="ECO:0000256" key="3">
    <source>
        <dbReference type="ARBA" id="ARBA00022777"/>
    </source>
</evidence>
<name>A0AAN7YRH4_9PEZI</name>
<dbReference type="GO" id="GO:0005737">
    <property type="term" value="C:cytoplasm"/>
    <property type="evidence" value="ECO:0007669"/>
    <property type="project" value="TreeGrafter"/>
</dbReference>
<dbReference type="InterPro" id="IPR038286">
    <property type="entry name" value="IPK_sf"/>
</dbReference>
<dbReference type="AlphaFoldDB" id="A0AAN7YRH4"/>
<dbReference type="Proteomes" id="UP001310890">
    <property type="component" value="Unassembled WGS sequence"/>
</dbReference>
<feature type="compositionally biased region" description="Basic and acidic residues" evidence="5">
    <location>
        <begin position="337"/>
        <end position="346"/>
    </location>
</feature>
<dbReference type="GO" id="GO:0032958">
    <property type="term" value="P:inositol phosphate biosynthetic process"/>
    <property type="evidence" value="ECO:0007669"/>
    <property type="project" value="InterPro"/>
</dbReference>
<reference evidence="6" key="1">
    <citation type="submission" date="2023-08" db="EMBL/GenBank/DDBJ databases">
        <title>Black Yeasts Isolated from many extreme environments.</title>
        <authorList>
            <person name="Coleine C."/>
            <person name="Stajich J.E."/>
            <person name="Selbmann L."/>
        </authorList>
    </citation>
    <scope>NUCLEOTIDE SEQUENCE</scope>
    <source>
        <strain evidence="6">CCFEE 5401</strain>
    </source>
</reference>
<evidence type="ECO:0000313" key="7">
    <source>
        <dbReference type="Proteomes" id="UP001310890"/>
    </source>
</evidence>
<keyword evidence="3 4" id="KW-0418">Kinase</keyword>
<dbReference type="InterPro" id="IPR005522">
    <property type="entry name" value="IPK"/>
</dbReference>
<sequence length="346" mass="38636">MEAAMDMMDQSTFATFDGAAGHDGILTDPTGQMIIKPTTKAEADFYAITFAEHSEFAECIPEFQGTLSLGLTPEAEAAAANSELIETAKLQRQQNIRGTALKTDVAVALENIEYGFQRPNTIDIKLGSKLYAEGTEWRKAERLDRVAESTTSGSLNFRIAGMKVWTTNERVEYDKQYGRKFDVTNVKDGFATFFNSVMATLECEEAAKLLKMIEAGIRKIRYVLQQCESRMYSASLLIVYEGDPQTLQSLVAPELEKPKTMEERPKVVDRRLSLSDDSDDDIPAPVTMRVKMIDFAHAEWTPGRGSDENVIRGLRNVEKQLEGLIETVRSPKQTSSSDHKGEHLED</sequence>
<feature type="region of interest" description="Disordered" evidence="5">
    <location>
        <begin position="322"/>
        <end position="346"/>
    </location>
</feature>
<comment type="similarity">
    <text evidence="1 4">Belongs to the inositol phosphokinase (IPK) family.</text>
</comment>
<dbReference type="EMBL" id="JAVRRL010000029">
    <property type="protein sequence ID" value="KAK5112578.1"/>
    <property type="molecule type" value="Genomic_DNA"/>
</dbReference>
<dbReference type="SUPFAM" id="SSF56104">
    <property type="entry name" value="SAICAR synthase-like"/>
    <property type="match status" value="1"/>
</dbReference>
<dbReference type="PANTHER" id="PTHR12400">
    <property type="entry name" value="INOSITOL POLYPHOSPHATE KINASE"/>
    <property type="match status" value="1"/>
</dbReference>
<evidence type="ECO:0000313" key="6">
    <source>
        <dbReference type="EMBL" id="KAK5112578.1"/>
    </source>
</evidence>
<dbReference type="GO" id="GO:0005634">
    <property type="term" value="C:nucleus"/>
    <property type="evidence" value="ECO:0007669"/>
    <property type="project" value="TreeGrafter"/>
</dbReference>
<protein>
    <recommendedName>
        <fullName evidence="4">Kinase</fullName>
        <ecNumber evidence="4">2.7.-.-</ecNumber>
    </recommendedName>
</protein>
<keyword evidence="2 4" id="KW-0808">Transferase</keyword>
<comment type="caution">
    <text evidence="6">The sequence shown here is derived from an EMBL/GenBank/DDBJ whole genome shotgun (WGS) entry which is preliminary data.</text>
</comment>
<proteinExistence type="inferred from homology"/>
<evidence type="ECO:0000256" key="2">
    <source>
        <dbReference type="ARBA" id="ARBA00022679"/>
    </source>
</evidence>
<dbReference type="Gene3D" id="3.30.470.160">
    <property type="entry name" value="Inositol polyphosphate kinase"/>
    <property type="match status" value="1"/>
</dbReference>
<accession>A0AAN7YRH4</accession>
<organism evidence="6 7">
    <name type="scientific">Meristemomyces frigidus</name>
    <dbReference type="NCBI Taxonomy" id="1508187"/>
    <lineage>
        <taxon>Eukaryota</taxon>
        <taxon>Fungi</taxon>
        <taxon>Dikarya</taxon>
        <taxon>Ascomycota</taxon>
        <taxon>Pezizomycotina</taxon>
        <taxon>Dothideomycetes</taxon>
        <taxon>Dothideomycetidae</taxon>
        <taxon>Mycosphaerellales</taxon>
        <taxon>Teratosphaeriaceae</taxon>
        <taxon>Meristemomyces</taxon>
    </lineage>
</organism>
<evidence type="ECO:0000256" key="5">
    <source>
        <dbReference type="SAM" id="MobiDB-lite"/>
    </source>
</evidence>
<dbReference type="GO" id="GO:0046854">
    <property type="term" value="P:phosphatidylinositol phosphate biosynthetic process"/>
    <property type="evidence" value="ECO:0007669"/>
    <property type="project" value="TreeGrafter"/>
</dbReference>
<gene>
    <name evidence="6" type="ORF">LTR62_003891</name>
</gene>
<evidence type="ECO:0000256" key="4">
    <source>
        <dbReference type="RuleBase" id="RU363090"/>
    </source>
</evidence>
<dbReference type="GO" id="GO:0008440">
    <property type="term" value="F:inositol-1,4,5-trisphosphate 3-kinase activity"/>
    <property type="evidence" value="ECO:0007669"/>
    <property type="project" value="TreeGrafter"/>
</dbReference>
<dbReference type="Pfam" id="PF03770">
    <property type="entry name" value="IPK"/>
    <property type="match status" value="1"/>
</dbReference>
<dbReference type="EC" id="2.7.-.-" evidence="4"/>
<dbReference type="PANTHER" id="PTHR12400:SF103">
    <property type="entry name" value="INOSITOL POLYPHOSPHATE MULTIKINASE"/>
    <property type="match status" value="1"/>
</dbReference>